<comment type="caution">
    <text evidence="2">The sequence shown here is derived from an EMBL/GenBank/DDBJ whole genome shotgun (WGS) entry which is preliminary data.</text>
</comment>
<accession>A0A132P0E6</accession>
<dbReference type="OrthoDB" id="10252000at2759"/>
<dbReference type="EMBL" id="JXTI01000002">
    <property type="protein sequence ID" value="KWX15809.1"/>
    <property type="molecule type" value="Genomic_DNA"/>
</dbReference>
<sequence length="379" mass="41813">MARMPRQKGTKEQPPSKFGGIDVDIIAGEINLYRHNHPNKPVSFLAIHGNLCAENDAFKKSGVTQDELEAFYNKYHTPEWDEMWAVKRVQKLAVHGRMLKALVDWKGFPSSDPRLEENWLSLDGLHPRYIDDYCKRDATSISALVKAMEQLSRSAALVAWKSIRETNAGKEMVQSGKYIIINSLAGSSTSQALHEPKPKKLGSHSAEPNHDANQASLHLEDLTTKPVSASNSTGSAPRGSSEGDTDDIQDTDEGIESVAERPEEQKDKNSYNPVATAIDKALTGTYKIGSSKLPIEMDLSNRLREVLTIIEAKACRISIKQPSKTAHEGISDASIVFTHLVKDGAVKKRTVALSLDEVATDHNVTVYVLKEFVKKSTVK</sequence>
<evidence type="ECO:0000313" key="2">
    <source>
        <dbReference type="EMBL" id="KWX15809.1"/>
    </source>
</evidence>
<evidence type="ECO:0000256" key="1">
    <source>
        <dbReference type="SAM" id="MobiDB-lite"/>
    </source>
</evidence>
<feature type="region of interest" description="Disordered" evidence="1">
    <location>
        <begin position="226"/>
        <end position="250"/>
    </location>
</feature>
<proteinExistence type="predicted"/>
<dbReference type="Proteomes" id="UP000070089">
    <property type="component" value="Unassembled WGS sequence"/>
</dbReference>
<feature type="compositionally biased region" description="Polar residues" evidence="1">
    <location>
        <begin position="226"/>
        <end position="235"/>
    </location>
</feature>
<evidence type="ECO:0000313" key="3">
    <source>
        <dbReference type="Proteomes" id="UP000070089"/>
    </source>
</evidence>
<dbReference type="VEuPathDB" id="GiardiaDB:QR46_0127"/>
<feature type="region of interest" description="Disordered" evidence="1">
    <location>
        <begin position="1"/>
        <end position="20"/>
    </location>
</feature>
<dbReference type="AlphaFoldDB" id="A0A132P0E6"/>
<organism evidence="2 3">
    <name type="scientific">Giardia duodenalis assemblage B</name>
    <dbReference type="NCBI Taxonomy" id="1394984"/>
    <lineage>
        <taxon>Eukaryota</taxon>
        <taxon>Metamonada</taxon>
        <taxon>Diplomonadida</taxon>
        <taxon>Hexamitidae</taxon>
        <taxon>Giardiinae</taxon>
        <taxon>Giardia</taxon>
    </lineage>
</organism>
<gene>
    <name evidence="2" type="ORF">QR46_0127</name>
</gene>
<name>A0A132P0E6_GIAIN</name>
<protein>
    <submittedName>
        <fullName evidence="2">Uncharacterized protein</fullName>
    </submittedName>
</protein>
<reference evidence="2 3" key="1">
    <citation type="journal article" date="2015" name="Mol. Biochem. Parasitol.">
        <title>Identification of polymorphic genes for use in assemblage B genotyping assays through comparative genomics of multiple assemblage B Giardia duodenalis isolates.</title>
        <authorList>
            <person name="Wielinga C."/>
            <person name="Thompson R.C."/>
            <person name="Monis P."/>
            <person name="Ryan U."/>
        </authorList>
    </citation>
    <scope>NUCLEOTIDE SEQUENCE [LARGE SCALE GENOMIC DNA]</scope>
    <source>
        <strain evidence="2 3">BAH15c1</strain>
    </source>
</reference>
<feature type="region of interest" description="Disordered" evidence="1">
    <location>
        <begin position="190"/>
        <end position="211"/>
    </location>
</feature>